<protein>
    <submittedName>
        <fullName evidence="1">Fe-S cluster assembly protein HesB</fullName>
    </submittedName>
</protein>
<dbReference type="RefSeq" id="WP_241039330.1">
    <property type="nucleotide sequence ID" value="NZ_BAAAJF010000022.1"/>
</dbReference>
<dbReference type="EMBL" id="JAKXMK010000020">
    <property type="protein sequence ID" value="MCH6168691.1"/>
    <property type="molecule type" value="Genomic_DNA"/>
</dbReference>
<evidence type="ECO:0000313" key="1">
    <source>
        <dbReference type="EMBL" id="MCH6168691.1"/>
    </source>
</evidence>
<dbReference type="NCBIfam" id="TIGR03252">
    <property type="entry name" value="HhH-GPD-type base excision DNA repair protein"/>
    <property type="match status" value="1"/>
</dbReference>
<organism evidence="1 2">
    <name type="scientific">Pseudonocardia alaniniphila</name>
    <dbReference type="NCBI Taxonomy" id="75291"/>
    <lineage>
        <taxon>Bacteria</taxon>
        <taxon>Bacillati</taxon>
        <taxon>Actinomycetota</taxon>
        <taxon>Actinomycetes</taxon>
        <taxon>Pseudonocardiales</taxon>
        <taxon>Pseudonocardiaceae</taxon>
        <taxon>Pseudonocardia</taxon>
    </lineage>
</organism>
<keyword evidence="2" id="KW-1185">Reference proteome</keyword>
<dbReference type="InterPro" id="IPR011257">
    <property type="entry name" value="DNA_glycosylase"/>
</dbReference>
<dbReference type="Proteomes" id="UP001299970">
    <property type="component" value="Unassembled WGS sequence"/>
</dbReference>
<accession>A0ABS9TJG6</accession>
<evidence type="ECO:0000313" key="2">
    <source>
        <dbReference type="Proteomes" id="UP001299970"/>
    </source>
</evidence>
<dbReference type="InterPro" id="IPR017658">
    <property type="entry name" value="HhH-GPD_base_excis"/>
</dbReference>
<name>A0ABS9TJG6_9PSEU</name>
<comment type="caution">
    <text evidence="1">The sequence shown here is derived from an EMBL/GenBank/DDBJ whole genome shotgun (WGS) entry which is preliminary data.</text>
</comment>
<gene>
    <name evidence="1" type="ORF">MMF94_23610</name>
</gene>
<dbReference type="SUPFAM" id="SSF48150">
    <property type="entry name" value="DNA-glycosylase"/>
    <property type="match status" value="1"/>
</dbReference>
<reference evidence="1 2" key="1">
    <citation type="submission" date="2022-03" db="EMBL/GenBank/DDBJ databases">
        <title>Pseudonocardia alaer sp. nov., a novel actinomycete isolated from reed forest soil.</title>
        <authorList>
            <person name="Wang L."/>
        </authorList>
    </citation>
    <scope>NUCLEOTIDE SEQUENCE [LARGE SCALE GENOMIC DNA]</scope>
    <source>
        <strain evidence="1 2">Y-16303</strain>
    </source>
</reference>
<proteinExistence type="predicted"/>
<sequence length="196" mass="20998">MPIRLSQDADADALLDRDPFALLVGMLLDQQFPMERAFAGPALLAQRLGRTELDPRELAAYDPAALVEIFRGPPAVHRYPGSMAGRVQALAASVVEQYDGDVTLLWRDVQDGHELFGRIAALPGFGKQKAQIFTALLGKQRGVTPPGWREAAGSYGDDGSYRSVADVVDPASLVRVREFKQAAKAAAKSGVAPAKG</sequence>